<dbReference type="GO" id="GO:0006620">
    <property type="term" value="P:post-translational protein targeting to endoplasmic reticulum membrane"/>
    <property type="evidence" value="ECO:0007669"/>
    <property type="project" value="TreeGrafter"/>
</dbReference>
<dbReference type="AlphaFoldDB" id="A0AAW1KJ89"/>
<evidence type="ECO:0000256" key="1">
    <source>
        <dbReference type="ARBA" id="ARBA00008175"/>
    </source>
</evidence>
<accession>A0AAW1KJ89</accession>
<evidence type="ECO:0000256" key="2">
    <source>
        <dbReference type="ARBA" id="ARBA00022737"/>
    </source>
</evidence>
<feature type="region of interest" description="Disordered" evidence="5">
    <location>
        <begin position="194"/>
        <end position="213"/>
    </location>
</feature>
<dbReference type="SMART" id="SM00028">
    <property type="entry name" value="TPR"/>
    <property type="match status" value="3"/>
</dbReference>
<feature type="compositionally biased region" description="Low complexity" evidence="5">
    <location>
        <begin position="203"/>
        <end position="213"/>
    </location>
</feature>
<feature type="repeat" description="TPR" evidence="4">
    <location>
        <begin position="145"/>
        <end position="178"/>
    </location>
</feature>
<evidence type="ECO:0000256" key="5">
    <source>
        <dbReference type="SAM" id="MobiDB-lite"/>
    </source>
</evidence>
<dbReference type="Proteomes" id="UP001458880">
    <property type="component" value="Unassembled WGS sequence"/>
</dbReference>
<keyword evidence="2" id="KW-0677">Repeat</keyword>
<sequence length="284" mass="31731">MDKEKLDIVKSILRFLRDEIESTKLDMEQKESLEVAKQCLESTYEIDSGDASVYSESANLYYLFNVNAEVSEDAAKNAEELKVRGNNHMKNGQYIEALDMYTKAINLNPKNHVFYCNRAAAYSRLEKHWNAVADCKESIKLFPTAKAYGRLGVAYSNMNMYQDAKDAYSKAHELDPSNATYEQNLKLADELLTSQPPGAAQGANPSPNANPLNINNFLNNPALISMASQMISDPAFLNMTQQLAQQMQAANPNLIESLRQTMNANFSGNPDDPPQDPSQNDQQN</sequence>
<dbReference type="EMBL" id="JASPKY010000224">
    <property type="protein sequence ID" value="KAK9718918.1"/>
    <property type="molecule type" value="Genomic_DNA"/>
</dbReference>
<dbReference type="GO" id="GO:0016020">
    <property type="term" value="C:membrane"/>
    <property type="evidence" value="ECO:0007669"/>
    <property type="project" value="TreeGrafter"/>
</dbReference>
<dbReference type="Pfam" id="PF16546">
    <property type="entry name" value="SGTA_dimer"/>
    <property type="match status" value="1"/>
</dbReference>
<dbReference type="GO" id="GO:0060090">
    <property type="term" value="F:molecular adaptor activity"/>
    <property type="evidence" value="ECO:0007669"/>
    <property type="project" value="TreeGrafter"/>
</dbReference>
<dbReference type="GO" id="GO:0072380">
    <property type="term" value="C:TRC complex"/>
    <property type="evidence" value="ECO:0007669"/>
    <property type="project" value="TreeGrafter"/>
</dbReference>
<feature type="region of interest" description="Disordered" evidence="5">
    <location>
        <begin position="263"/>
        <end position="284"/>
    </location>
</feature>
<evidence type="ECO:0000256" key="3">
    <source>
        <dbReference type="ARBA" id="ARBA00022803"/>
    </source>
</evidence>
<dbReference type="Gene3D" id="1.20.5.420">
    <property type="entry name" value="Immunoglobulin FC, subunit C"/>
    <property type="match status" value="1"/>
</dbReference>
<comment type="similarity">
    <text evidence="1">Belongs to the SGT family.</text>
</comment>
<keyword evidence="3 4" id="KW-0802">TPR repeat</keyword>
<dbReference type="InterPro" id="IPR032374">
    <property type="entry name" value="SGTA_dimer"/>
</dbReference>
<reference evidence="7 8" key="1">
    <citation type="journal article" date="2024" name="BMC Genomics">
        <title>De novo assembly and annotation of Popillia japonica's genome with initial clues to its potential as an invasive pest.</title>
        <authorList>
            <person name="Cucini C."/>
            <person name="Boschi S."/>
            <person name="Funari R."/>
            <person name="Cardaioli E."/>
            <person name="Iannotti N."/>
            <person name="Marturano G."/>
            <person name="Paoli F."/>
            <person name="Bruttini M."/>
            <person name="Carapelli A."/>
            <person name="Frati F."/>
            <person name="Nardi F."/>
        </authorList>
    </citation>
    <scope>NUCLEOTIDE SEQUENCE [LARGE SCALE GENOMIC DNA]</scope>
    <source>
        <strain evidence="7">DMR45628</strain>
    </source>
</reference>
<evidence type="ECO:0000259" key="6">
    <source>
        <dbReference type="Pfam" id="PF16546"/>
    </source>
</evidence>
<feature type="repeat" description="TPR" evidence="4">
    <location>
        <begin position="78"/>
        <end position="111"/>
    </location>
</feature>
<proteinExistence type="inferred from homology"/>
<dbReference type="PROSITE" id="PS50005">
    <property type="entry name" value="TPR"/>
    <property type="match status" value="2"/>
</dbReference>
<dbReference type="InterPro" id="IPR011990">
    <property type="entry name" value="TPR-like_helical_dom_sf"/>
</dbReference>
<keyword evidence="8" id="KW-1185">Reference proteome</keyword>
<dbReference type="Pfam" id="PF13414">
    <property type="entry name" value="TPR_11"/>
    <property type="match status" value="1"/>
</dbReference>
<gene>
    <name evidence="7" type="ORF">QE152_g22906</name>
</gene>
<feature type="domain" description="SGTA homodimerisation" evidence="6">
    <location>
        <begin position="7"/>
        <end position="64"/>
    </location>
</feature>
<protein>
    <submittedName>
        <fullName evidence="7">Homodimerization domain of SGTA</fullName>
    </submittedName>
</protein>
<dbReference type="Gene3D" id="1.25.40.10">
    <property type="entry name" value="Tetratricopeptide repeat domain"/>
    <property type="match status" value="1"/>
</dbReference>
<dbReference type="PROSITE" id="PS50293">
    <property type="entry name" value="TPR_REGION"/>
    <property type="match status" value="1"/>
</dbReference>
<name>A0AAW1KJ89_POPJA</name>
<evidence type="ECO:0000313" key="8">
    <source>
        <dbReference type="Proteomes" id="UP001458880"/>
    </source>
</evidence>
<comment type="caution">
    <text evidence="7">The sequence shown here is derived from an EMBL/GenBank/DDBJ whole genome shotgun (WGS) entry which is preliminary data.</text>
</comment>
<evidence type="ECO:0000256" key="4">
    <source>
        <dbReference type="PROSITE-ProRule" id="PRU00339"/>
    </source>
</evidence>
<dbReference type="Pfam" id="PF00515">
    <property type="entry name" value="TPR_1"/>
    <property type="match status" value="1"/>
</dbReference>
<evidence type="ECO:0000313" key="7">
    <source>
        <dbReference type="EMBL" id="KAK9718918.1"/>
    </source>
</evidence>
<dbReference type="PANTHER" id="PTHR45831">
    <property type="entry name" value="LD24721P"/>
    <property type="match status" value="1"/>
</dbReference>
<organism evidence="7 8">
    <name type="scientific">Popillia japonica</name>
    <name type="common">Japanese beetle</name>
    <dbReference type="NCBI Taxonomy" id="7064"/>
    <lineage>
        <taxon>Eukaryota</taxon>
        <taxon>Metazoa</taxon>
        <taxon>Ecdysozoa</taxon>
        <taxon>Arthropoda</taxon>
        <taxon>Hexapoda</taxon>
        <taxon>Insecta</taxon>
        <taxon>Pterygota</taxon>
        <taxon>Neoptera</taxon>
        <taxon>Endopterygota</taxon>
        <taxon>Coleoptera</taxon>
        <taxon>Polyphaga</taxon>
        <taxon>Scarabaeiformia</taxon>
        <taxon>Scarabaeidae</taxon>
        <taxon>Rutelinae</taxon>
        <taxon>Popillia</taxon>
    </lineage>
</organism>
<dbReference type="SUPFAM" id="SSF48452">
    <property type="entry name" value="TPR-like"/>
    <property type="match status" value="1"/>
</dbReference>
<dbReference type="InterPro" id="IPR047150">
    <property type="entry name" value="SGT"/>
</dbReference>
<dbReference type="PANTHER" id="PTHR45831:SF2">
    <property type="entry name" value="LD24721P"/>
    <property type="match status" value="1"/>
</dbReference>
<dbReference type="InterPro" id="IPR019734">
    <property type="entry name" value="TPR_rpt"/>
</dbReference>